<dbReference type="InterPro" id="IPR046341">
    <property type="entry name" value="SET_dom_sf"/>
</dbReference>
<dbReference type="GO" id="GO:0032259">
    <property type="term" value="P:methylation"/>
    <property type="evidence" value="ECO:0007669"/>
    <property type="project" value="UniProtKB-KW"/>
</dbReference>
<dbReference type="EMBL" id="JABCIY010000089">
    <property type="protein sequence ID" value="KAF7193315.1"/>
    <property type="molecule type" value="Genomic_DNA"/>
</dbReference>
<keyword evidence="3" id="KW-0489">Methyltransferase</keyword>
<evidence type="ECO:0000313" key="4">
    <source>
        <dbReference type="Proteomes" id="UP000660729"/>
    </source>
</evidence>
<feature type="domain" description="SET" evidence="2">
    <location>
        <begin position="243"/>
        <end position="431"/>
    </location>
</feature>
<protein>
    <submittedName>
        <fullName evidence="3">Histone-lysine N-methyltransferase SMYD3</fullName>
    </submittedName>
</protein>
<dbReference type="Pfam" id="PF00856">
    <property type="entry name" value="SET"/>
    <property type="match status" value="1"/>
</dbReference>
<dbReference type="PANTHER" id="PTHR47643:SF2">
    <property type="entry name" value="TPR DOMAIN PROTEIN (AFU_ORTHOLOGUE AFUA_5G12710)"/>
    <property type="match status" value="1"/>
</dbReference>
<name>A0A8H6VIX8_9PEZI</name>
<evidence type="ECO:0000259" key="2">
    <source>
        <dbReference type="PROSITE" id="PS50280"/>
    </source>
</evidence>
<dbReference type="SUPFAM" id="SSF82199">
    <property type="entry name" value="SET domain"/>
    <property type="match status" value="1"/>
</dbReference>
<dbReference type="InterPro" id="IPR001214">
    <property type="entry name" value="SET_dom"/>
</dbReference>
<organism evidence="3 4">
    <name type="scientific">Pseudocercospora fuligena</name>
    <dbReference type="NCBI Taxonomy" id="685502"/>
    <lineage>
        <taxon>Eukaryota</taxon>
        <taxon>Fungi</taxon>
        <taxon>Dikarya</taxon>
        <taxon>Ascomycota</taxon>
        <taxon>Pezizomycotina</taxon>
        <taxon>Dothideomycetes</taxon>
        <taxon>Dothideomycetidae</taxon>
        <taxon>Mycosphaerellales</taxon>
        <taxon>Mycosphaerellaceae</taxon>
        <taxon>Pseudocercospora</taxon>
    </lineage>
</organism>
<gene>
    <name evidence="3" type="ORF">HII31_05294</name>
</gene>
<dbReference type="SMART" id="SM00317">
    <property type="entry name" value="SET"/>
    <property type="match status" value="1"/>
</dbReference>
<evidence type="ECO:0000313" key="3">
    <source>
        <dbReference type="EMBL" id="KAF7193315.1"/>
    </source>
</evidence>
<feature type="region of interest" description="Disordered" evidence="1">
    <location>
        <begin position="464"/>
        <end position="486"/>
    </location>
</feature>
<dbReference type="InterPro" id="IPR053209">
    <property type="entry name" value="Gramillin-biosynth_MTr"/>
</dbReference>
<comment type="caution">
    <text evidence="3">The sequence shown here is derived from an EMBL/GenBank/DDBJ whole genome shotgun (WGS) entry which is preliminary data.</text>
</comment>
<dbReference type="OrthoDB" id="438641at2759"/>
<reference evidence="3" key="1">
    <citation type="submission" date="2020-04" db="EMBL/GenBank/DDBJ databases">
        <title>Draft genome resource of the tomato pathogen Pseudocercospora fuligena.</title>
        <authorList>
            <person name="Zaccaron A."/>
        </authorList>
    </citation>
    <scope>NUCLEOTIDE SEQUENCE</scope>
    <source>
        <strain evidence="3">PF001</strain>
    </source>
</reference>
<dbReference type="AlphaFoldDB" id="A0A8H6VIX8"/>
<keyword evidence="4" id="KW-1185">Reference proteome</keyword>
<proteinExistence type="predicted"/>
<dbReference type="GO" id="GO:0008168">
    <property type="term" value="F:methyltransferase activity"/>
    <property type="evidence" value="ECO:0007669"/>
    <property type="project" value="UniProtKB-KW"/>
</dbReference>
<dbReference type="Gene3D" id="2.170.270.10">
    <property type="entry name" value="SET domain"/>
    <property type="match status" value="2"/>
</dbReference>
<dbReference type="PANTHER" id="PTHR47643">
    <property type="entry name" value="TPR DOMAIN PROTEIN (AFU_ORTHOLOGUE AFUA_5G12710)"/>
    <property type="match status" value="1"/>
</dbReference>
<evidence type="ECO:0000256" key="1">
    <source>
        <dbReference type="SAM" id="MobiDB-lite"/>
    </source>
</evidence>
<dbReference type="PROSITE" id="PS50280">
    <property type="entry name" value="SET"/>
    <property type="match status" value="1"/>
</dbReference>
<sequence length="642" mass="71951">MIESWQDRQEKQLILEQVREAYKRLQQLTPTLQGKPRREIAATDRTELLEFLKTASKQPSAPGIKAFIVEKPYPPCTIPLDALDTIAISDMLLETHHVDKALIVRRIGPVWSTAVGGTYGVEDEEGNVDFLSFDGFNFPGDEVIPPNAIFAIKQPYCKVDTAGKPRIKVSHPTDLVLLPSQDERIPLTWRLWSIALSGEPSSEAEENYEQGVEELDLKSYDFDKIGAGLSKAQPRVDIGSYFRRVEIRPSPGRGRGLFATENIKMGDIVLVEKATFVTYNHEPQAYPAIKFDIGRNMITEDTRGAPYKDLARYLLKNSEARAKIFDLHSGSVAAPSPSELVDGKPIIDIFHLHEVWQNNAIACPTPTDVNNRAFPFRNTVSTDTGSGLWCHTSYANHSCIPNAEKSIIGDLVVLRANRDIERREEVTISYGEYTDQEDKQQAFDMVWGFRCKCELCEAEGAISRGEHSRNTVESDHTNHLTDDQETREKLRANFTEPLPEDITETNTLASDLNATYGPTYPNIPRLAVAEAHSRLFALHSKLRDAKRAEEDMLKVLNAVGLHLDENMHLLPTSKPLLDEDTVLNVSILADLVKKRMDEDAAKSLEDLAKKLYIILNGCMTGYENMQVDTDAALELFTPQSTS</sequence>
<accession>A0A8H6VIX8</accession>
<keyword evidence="3" id="KW-0808">Transferase</keyword>
<dbReference type="Proteomes" id="UP000660729">
    <property type="component" value="Unassembled WGS sequence"/>
</dbReference>